<dbReference type="AlphaFoldDB" id="A0A1Y2MZ45"/>
<feature type="chain" id="PRO_5011007794" description="DUF4394 domain-containing protein" evidence="1">
    <location>
        <begin position="29"/>
        <end position="297"/>
    </location>
</feature>
<feature type="signal peptide" evidence="1">
    <location>
        <begin position="1"/>
        <end position="28"/>
    </location>
</feature>
<protein>
    <recommendedName>
        <fullName evidence="2">DUF4394 domain-containing protein</fullName>
    </recommendedName>
</protein>
<proteinExistence type="predicted"/>
<evidence type="ECO:0000259" key="2">
    <source>
        <dbReference type="Pfam" id="PF14339"/>
    </source>
</evidence>
<accession>A0A1Y2MZ45</accession>
<keyword evidence="4" id="KW-1185">Reference proteome</keyword>
<evidence type="ECO:0000313" key="4">
    <source>
        <dbReference type="Proteomes" id="UP000194360"/>
    </source>
</evidence>
<evidence type="ECO:0000256" key="1">
    <source>
        <dbReference type="SAM" id="SignalP"/>
    </source>
</evidence>
<gene>
    <name evidence="3" type="ORF">BG845_02856</name>
</gene>
<dbReference type="Proteomes" id="UP000194360">
    <property type="component" value="Unassembled WGS sequence"/>
</dbReference>
<dbReference type="STRING" id="2074.BG845_02856"/>
<reference evidence="3 4" key="1">
    <citation type="submission" date="2016-09" db="EMBL/GenBank/DDBJ databases">
        <title>Pseudonocardia autotrophica DSM535, a candidate organism with high potential of specific P450 cytochromes.</title>
        <authorList>
            <person name="Grumaz C."/>
            <person name="Vainshtein Y."/>
            <person name="Kirstahler P."/>
            <person name="Sohn K."/>
        </authorList>
    </citation>
    <scope>NUCLEOTIDE SEQUENCE [LARGE SCALE GENOMIC DNA]</scope>
    <source>
        <strain evidence="3 4">DSM 535</strain>
    </source>
</reference>
<name>A0A1Y2MZ45_PSEAH</name>
<dbReference type="EMBL" id="MIGB01000013">
    <property type="protein sequence ID" value="OSY40452.1"/>
    <property type="molecule type" value="Genomic_DNA"/>
</dbReference>
<sequence>MTKKMRRTLIGAAAVAASAALFAPVAFAGDGSGDHGSKHGAETSGLTAMGLAHDTLVKFTTSDAGAVAEIGTITGLTDADKRLVGLDYRVQDGKLYGVGDGGGIYTVDESNASATEIGRLSVDLDGKNFGVDFNPAANALRVVSDTGQNLRQPFATMPLAATVEDTDLTNPATAPATGTVPATGVTAAGYTNNDLSASTATTLFVLDTDLDRVSVQSPANSGTLAPTGSLPADIGAIAGLDVYSTLTDGVTTANDAFATVDVAGSTRLWKVDLLTGSAQDLGELAAPVGSLAIKLDQ</sequence>
<comment type="caution">
    <text evidence="3">The sequence shown here is derived from an EMBL/GenBank/DDBJ whole genome shotgun (WGS) entry which is preliminary data.</text>
</comment>
<dbReference type="RefSeq" id="WP_197719784.1">
    <property type="nucleotide sequence ID" value="NZ_AP018920.1"/>
</dbReference>
<organism evidence="3 4">
    <name type="scientific">Pseudonocardia autotrophica</name>
    <name type="common">Amycolata autotrophica</name>
    <name type="synonym">Nocardia autotrophica</name>
    <dbReference type="NCBI Taxonomy" id="2074"/>
    <lineage>
        <taxon>Bacteria</taxon>
        <taxon>Bacillati</taxon>
        <taxon>Actinomycetota</taxon>
        <taxon>Actinomycetes</taxon>
        <taxon>Pseudonocardiales</taxon>
        <taxon>Pseudonocardiaceae</taxon>
        <taxon>Pseudonocardia</taxon>
    </lineage>
</organism>
<feature type="domain" description="DUF4394" evidence="2">
    <location>
        <begin position="55"/>
        <end position="286"/>
    </location>
</feature>
<dbReference type="InterPro" id="IPR025507">
    <property type="entry name" value="DUF4394"/>
</dbReference>
<dbReference type="InterPro" id="IPR006311">
    <property type="entry name" value="TAT_signal"/>
</dbReference>
<dbReference type="Pfam" id="PF14339">
    <property type="entry name" value="DUF4394"/>
    <property type="match status" value="1"/>
</dbReference>
<keyword evidence="1" id="KW-0732">Signal</keyword>
<evidence type="ECO:0000313" key="3">
    <source>
        <dbReference type="EMBL" id="OSY40452.1"/>
    </source>
</evidence>
<dbReference type="PROSITE" id="PS51318">
    <property type="entry name" value="TAT"/>
    <property type="match status" value="1"/>
</dbReference>